<sequence>MPPTPKSTSPTTRKRYCGLGNHHLRTPHKTISDEKILSFAKHINPELRSTTLLCGSCYDTLVKIYRVKLRHAIQLQKGKKRAAGNTNSISDVSSSQQVHSQSSSAVSAYSTTSENSSKSTISDNQPTPSNTTKRKRVEQRTPDNDDDAIDDDEEPLLSLNAVNGTRLPNIQPIPKRRQFVHLNKDVMDIYLSGTTGG</sequence>
<name>B4M926_DROVI</name>
<organism evidence="2 3">
    <name type="scientific">Drosophila virilis</name>
    <name type="common">Fruit fly</name>
    <dbReference type="NCBI Taxonomy" id="7244"/>
    <lineage>
        <taxon>Eukaryota</taxon>
        <taxon>Metazoa</taxon>
        <taxon>Ecdysozoa</taxon>
        <taxon>Arthropoda</taxon>
        <taxon>Hexapoda</taxon>
        <taxon>Insecta</taxon>
        <taxon>Pterygota</taxon>
        <taxon>Neoptera</taxon>
        <taxon>Endopterygota</taxon>
        <taxon>Diptera</taxon>
        <taxon>Brachycera</taxon>
        <taxon>Muscomorpha</taxon>
        <taxon>Ephydroidea</taxon>
        <taxon>Drosophilidae</taxon>
        <taxon>Drosophila</taxon>
    </lineage>
</organism>
<reference evidence="2 3" key="1">
    <citation type="journal article" date="2007" name="Nature">
        <title>Evolution of genes and genomes on the Drosophila phylogeny.</title>
        <authorList>
            <consortium name="Drosophila 12 Genomes Consortium"/>
            <person name="Clark A.G."/>
            <person name="Eisen M.B."/>
            <person name="Smith D.R."/>
            <person name="Bergman C.M."/>
            <person name="Oliver B."/>
            <person name="Markow T.A."/>
            <person name="Kaufman T.C."/>
            <person name="Kellis M."/>
            <person name="Gelbart W."/>
            <person name="Iyer V.N."/>
            <person name="Pollard D.A."/>
            <person name="Sackton T.B."/>
            <person name="Larracuente A.M."/>
            <person name="Singh N.D."/>
            <person name="Abad J.P."/>
            <person name="Abt D.N."/>
            <person name="Adryan B."/>
            <person name="Aguade M."/>
            <person name="Akashi H."/>
            <person name="Anderson W.W."/>
            <person name="Aquadro C.F."/>
            <person name="Ardell D.H."/>
            <person name="Arguello R."/>
            <person name="Artieri C.G."/>
            <person name="Barbash D.A."/>
            <person name="Barker D."/>
            <person name="Barsanti P."/>
            <person name="Batterham P."/>
            <person name="Batzoglou S."/>
            <person name="Begun D."/>
            <person name="Bhutkar A."/>
            <person name="Blanco E."/>
            <person name="Bosak S.A."/>
            <person name="Bradley R.K."/>
            <person name="Brand A.D."/>
            <person name="Brent M.R."/>
            <person name="Brooks A.N."/>
            <person name="Brown R.H."/>
            <person name="Butlin R.K."/>
            <person name="Caggese C."/>
            <person name="Calvi B.R."/>
            <person name="Bernardo de Carvalho A."/>
            <person name="Caspi A."/>
            <person name="Castrezana S."/>
            <person name="Celniker S.E."/>
            <person name="Chang J.L."/>
            <person name="Chapple C."/>
            <person name="Chatterji S."/>
            <person name="Chinwalla A."/>
            <person name="Civetta A."/>
            <person name="Clifton S.W."/>
            <person name="Comeron J.M."/>
            <person name="Costello J.C."/>
            <person name="Coyne J.A."/>
            <person name="Daub J."/>
            <person name="David R.G."/>
            <person name="Delcher A.L."/>
            <person name="Delehaunty K."/>
            <person name="Do C.B."/>
            <person name="Ebling H."/>
            <person name="Edwards K."/>
            <person name="Eickbush T."/>
            <person name="Evans J.D."/>
            <person name="Filipski A."/>
            <person name="Findeiss S."/>
            <person name="Freyhult E."/>
            <person name="Fulton L."/>
            <person name="Fulton R."/>
            <person name="Garcia A.C."/>
            <person name="Gardiner A."/>
            <person name="Garfield D.A."/>
            <person name="Garvin B.E."/>
            <person name="Gibson G."/>
            <person name="Gilbert D."/>
            <person name="Gnerre S."/>
            <person name="Godfrey J."/>
            <person name="Good R."/>
            <person name="Gotea V."/>
            <person name="Gravely B."/>
            <person name="Greenberg A.J."/>
            <person name="Griffiths-Jones S."/>
            <person name="Gross S."/>
            <person name="Guigo R."/>
            <person name="Gustafson E.A."/>
            <person name="Haerty W."/>
            <person name="Hahn M.W."/>
            <person name="Halligan D.L."/>
            <person name="Halpern A.L."/>
            <person name="Halter G.M."/>
            <person name="Han M.V."/>
            <person name="Heger A."/>
            <person name="Hillier L."/>
            <person name="Hinrichs A.S."/>
            <person name="Holmes I."/>
            <person name="Hoskins R.A."/>
            <person name="Hubisz M.J."/>
            <person name="Hultmark D."/>
            <person name="Huntley M.A."/>
            <person name="Jaffe D.B."/>
            <person name="Jagadeeshan S."/>
            <person name="Jeck W.R."/>
            <person name="Johnson J."/>
            <person name="Jones C.D."/>
            <person name="Jordan W.C."/>
            <person name="Karpen G.H."/>
            <person name="Kataoka E."/>
            <person name="Keightley P.D."/>
            <person name="Kheradpour P."/>
            <person name="Kirkness E.F."/>
            <person name="Koerich L.B."/>
            <person name="Kristiansen K."/>
            <person name="Kudrna D."/>
            <person name="Kulathinal R.J."/>
            <person name="Kumar S."/>
            <person name="Kwok R."/>
            <person name="Lander E."/>
            <person name="Langley C.H."/>
            <person name="Lapoint R."/>
            <person name="Lazzaro B.P."/>
            <person name="Lee S.J."/>
            <person name="Levesque L."/>
            <person name="Li R."/>
            <person name="Lin C.F."/>
            <person name="Lin M.F."/>
            <person name="Lindblad-Toh K."/>
            <person name="Llopart A."/>
            <person name="Long M."/>
            <person name="Low L."/>
            <person name="Lozovsky E."/>
            <person name="Lu J."/>
            <person name="Luo M."/>
            <person name="Machado C.A."/>
            <person name="Makalowski W."/>
            <person name="Marzo M."/>
            <person name="Matsuda M."/>
            <person name="Matzkin L."/>
            <person name="McAllister B."/>
            <person name="McBride C.S."/>
            <person name="McKernan B."/>
            <person name="McKernan K."/>
            <person name="Mendez-Lago M."/>
            <person name="Minx P."/>
            <person name="Mollenhauer M.U."/>
            <person name="Montooth K."/>
            <person name="Mount S.M."/>
            <person name="Mu X."/>
            <person name="Myers E."/>
            <person name="Negre B."/>
            <person name="Newfeld S."/>
            <person name="Nielsen R."/>
            <person name="Noor M.A."/>
            <person name="O'Grady P."/>
            <person name="Pachter L."/>
            <person name="Papaceit M."/>
            <person name="Parisi M.J."/>
            <person name="Parisi M."/>
            <person name="Parts L."/>
            <person name="Pedersen J.S."/>
            <person name="Pesole G."/>
            <person name="Phillippy A.M."/>
            <person name="Ponting C.P."/>
            <person name="Pop M."/>
            <person name="Porcelli D."/>
            <person name="Powell J.R."/>
            <person name="Prohaska S."/>
            <person name="Pruitt K."/>
            <person name="Puig M."/>
            <person name="Quesneville H."/>
            <person name="Ram K.R."/>
            <person name="Rand D."/>
            <person name="Rasmussen M.D."/>
            <person name="Reed L.K."/>
            <person name="Reenan R."/>
            <person name="Reily A."/>
            <person name="Remington K.A."/>
            <person name="Rieger T.T."/>
            <person name="Ritchie M.G."/>
            <person name="Robin C."/>
            <person name="Rogers Y.H."/>
            <person name="Rohde C."/>
            <person name="Rozas J."/>
            <person name="Rubenfield M.J."/>
            <person name="Ruiz A."/>
            <person name="Russo S."/>
            <person name="Salzberg S.L."/>
            <person name="Sanchez-Gracia A."/>
            <person name="Saranga D.J."/>
            <person name="Sato H."/>
            <person name="Schaeffer S.W."/>
            <person name="Schatz M.C."/>
            <person name="Schlenke T."/>
            <person name="Schwartz R."/>
            <person name="Segarra C."/>
            <person name="Singh R.S."/>
            <person name="Sirot L."/>
            <person name="Sirota M."/>
            <person name="Sisneros N.B."/>
            <person name="Smith C.D."/>
            <person name="Smith T.F."/>
            <person name="Spieth J."/>
            <person name="Stage D.E."/>
            <person name="Stark A."/>
            <person name="Stephan W."/>
            <person name="Strausberg R.L."/>
            <person name="Strempel S."/>
            <person name="Sturgill D."/>
            <person name="Sutton G."/>
            <person name="Sutton G.G."/>
            <person name="Tao W."/>
            <person name="Teichmann S."/>
            <person name="Tobari Y.N."/>
            <person name="Tomimura Y."/>
            <person name="Tsolas J.M."/>
            <person name="Valente V.L."/>
            <person name="Venter E."/>
            <person name="Venter J.C."/>
            <person name="Vicario S."/>
            <person name="Vieira F.G."/>
            <person name="Vilella A.J."/>
            <person name="Villasante A."/>
            <person name="Walenz B."/>
            <person name="Wang J."/>
            <person name="Wasserman M."/>
            <person name="Watts T."/>
            <person name="Wilson D."/>
            <person name="Wilson R.K."/>
            <person name="Wing R.A."/>
            <person name="Wolfner M.F."/>
            <person name="Wong A."/>
            <person name="Wong G.K."/>
            <person name="Wu C.I."/>
            <person name="Wu G."/>
            <person name="Yamamoto D."/>
            <person name="Yang H.P."/>
            <person name="Yang S.P."/>
            <person name="Yorke J.A."/>
            <person name="Yoshida K."/>
            <person name="Zdobnov E."/>
            <person name="Zhang P."/>
            <person name="Zhang Y."/>
            <person name="Zimin A.V."/>
            <person name="Baldwin J."/>
            <person name="Abdouelleil A."/>
            <person name="Abdulkadir J."/>
            <person name="Abebe A."/>
            <person name="Abera B."/>
            <person name="Abreu J."/>
            <person name="Acer S.C."/>
            <person name="Aftuck L."/>
            <person name="Alexander A."/>
            <person name="An P."/>
            <person name="Anderson E."/>
            <person name="Anderson S."/>
            <person name="Arachi H."/>
            <person name="Azer M."/>
            <person name="Bachantsang P."/>
            <person name="Barry A."/>
            <person name="Bayul T."/>
            <person name="Berlin A."/>
            <person name="Bessette D."/>
            <person name="Bloom T."/>
            <person name="Blye J."/>
            <person name="Boguslavskiy L."/>
            <person name="Bonnet C."/>
            <person name="Boukhgalter B."/>
            <person name="Bourzgui I."/>
            <person name="Brown A."/>
            <person name="Cahill P."/>
            <person name="Channer S."/>
            <person name="Cheshatsang Y."/>
            <person name="Chuda L."/>
            <person name="Citroen M."/>
            <person name="Collymore A."/>
            <person name="Cooke P."/>
            <person name="Costello M."/>
            <person name="D'Aco K."/>
            <person name="Daza R."/>
            <person name="De Haan G."/>
            <person name="DeGray S."/>
            <person name="DeMaso C."/>
            <person name="Dhargay N."/>
            <person name="Dooley K."/>
            <person name="Dooley E."/>
            <person name="Doricent M."/>
            <person name="Dorje P."/>
            <person name="Dorjee K."/>
            <person name="Dupes A."/>
            <person name="Elong R."/>
            <person name="Falk J."/>
            <person name="Farina A."/>
            <person name="Faro S."/>
            <person name="Ferguson D."/>
            <person name="Fisher S."/>
            <person name="Foley C.D."/>
            <person name="Franke A."/>
            <person name="Friedrich D."/>
            <person name="Gadbois L."/>
            <person name="Gearin G."/>
            <person name="Gearin C.R."/>
            <person name="Giannoukos G."/>
            <person name="Goode T."/>
            <person name="Graham J."/>
            <person name="Grandbois E."/>
            <person name="Grewal S."/>
            <person name="Gyaltsen K."/>
            <person name="Hafez N."/>
            <person name="Hagos B."/>
            <person name="Hall J."/>
            <person name="Henson C."/>
            <person name="Hollinger A."/>
            <person name="Honan T."/>
            <person name="Huard M.D."/>
            <person name="Hughes L."/>
            <person name="Hurhula B."/>
            <person name="Husby M.E."/>
            <person name="Kamat A."/>
            <person name="Kanga B."/>
            <person name="Kashin S."/>
            <person name="Khazanovich D."/>
            <person name="Kisner P."/>
            <person name="Lance K."/>
            <person name="Lara M."/>
            <person name="Lee W."/>
            <person name="Lennon N."/>
            <person name="Letendre F."/>
            <person name="LeVine R."/>
            <person name="Lipovsky A."/>
            <person name="Liu X."/>
            <person name="Liu J."/>
            <person name="Liu S."/>
            <person name="Lokyitsang T."/>
            <person name="Lokyitsang Y."/>
            <person name="Lubonja R."/>
            <person name="Lui A."/>
            <person name="MacDonald P."/>
            <person name="Magnisalis V."/>
            <person name="Maru K."/>
            <person name="Matthews C."/>
            <person name="McCusker W."/>
            <person name="McDonough S."/>
            <person name="Mehta T."/>
            <person name="Meldrim J."/>
            <person name="Meneus L."/>
            <person name="Mihai O."/>
            <person name="Mihalev A."/>
            <person name="Mihova T."/>
            <person name="Mittelman R."/>
            <person name="Mlenga V."/>
            <person name="Montmayeur A."/>
            <person name="Mulrain L."/>
            <person name="Navidi A."/>
            <person name="Naylor J."/>
            <person name="Negash T."/>
            <person name="Nguyen T."/>
            <person name="Nguyen N."/>
            <person name="Nicol R."/>
            <person name="Norbu C."/>
            <person name="Norbu N."/>
            <person name="Novod N."/>
            <person name="O'Neill B."/>
            <person name="Osman S."/>
            <person name="Markiewicz E."/>
            <person name="Oyono O.L."/>
            <person name="Patti C."/>
            <person name="Phunkhang P."/>
            <person name="Pierre F."/>
            <person name="Priest M."/>
            <person name="Raghuraman S."/>
            <person name="Rege F."/>
            <person name="Reyes R."/>
            <person name="Rise C."/>
            <person name="Rogov P."/>
            <person name="Ross K."/>
            <person name="Ryan E."/>
            <person name="Settipalli S."/>
            <person name="Shea T."/>
            <person name="Sherpa N."/>
            <person name="Shi L."/>
            <person name="Shih D."/>
            <person name="Sparrow T."/>
            <person name="Spaulding J."/>
            <person name="Stalker J."/>
            <person name="Stange-Thomann N."/>
            <person name="Stavropoulos S."/>
            <person name="Stone C."/>
            <person name="Strader C."/>
            <person name="Tesfaye S."/>
            <person name="Thomson T."/>
            <person name="Thoulutsang Y."/>
            <person name="Thoulutsang D."/>
            <person name="Topham K."/>
            <person name="Topping I."/>
            <person name="Tsamla T."/>
            <person name="Vassiliev H."/>
            <person name="Vo A."/>
            <person name="Wangchuk T."/>
            <person name="Wangdi T."/>
            <person name="Weiand M."/>
            <person name="Wilkinson J."/>
            <person name="Wilson A."/>
            <person name="Yadav S."/>
            <person name="Young G."/>
            <person name="Yu Q."/>
            <person name="Zembek L."/>
            <person name="Zhong D."/>
            <person name="Zimmer A."/>
            <person name="Zwirko Z."/>
            <person name="Jaffe D.B."/>
            <person name="Alvarez P."/>
            <person name="Brockman W."/>
            <person name="Butler J."/>
            <person name="Chin C."/>
            <person name="Gnerre S."/>
            <person name="Grabherr M."/>
            <person name="Kleber M."/>
            <person name="Mauceli E."/>
            <person name="MacCallum I."/>
        </authorList>
    </citation>
    <scope>NUCLEOTIDE SEQUENCE [LARGE SCALE GENOMIC DNA]</scope>
    <source>
        <strain evidence="3">Tucson 15010-1051.87</strain>
    </source>
</reference>
<feature type="compositionally biased region" description="Polar residues" evidence="1">
    <location>
        <begin position="114"/>
        <end position="131"/>
    </location>
</feature>
<feature type="region of interest" description="Disordered" evidence="1">
    <location>
        <begin position="1"/>
        <end position="22"/>
    </location>
</feature>
<keyword evidence="3" id="KW-1185">Reference proteome</keyword>
<dbReference type="FunCoup" id="B4M926">
    <property type="interactions" value="36"/>
</dbReference>
<evidence type="ECO:0000313" key="3">
    <source>
        <dbReference type="Proteomes" id="UP000008792"/>
    </source>
</evidence>
<feature type="compositionally biased region" description="Low complexity" evidence="1">
    <location>
        <begin position="86"/>
        <end position="113"/>
    </location>
</feature>
<dbReference type="KEGG" id="dvi:6634152"/>
<dbReference type="PhylomeDB" id="B4M926"/>
<proteinExistence type="predicted"/>
<feature type="compositionally biased region" description="Acidic residues" evidence="1">
    <location>
        <begin position="144"/>
        <end position="153"/>
    </location>
</feature>
<evidence type="ECO:0000313" key="2">
    <source>
        <dbReference type="EMBL" id="EDW57702.1"/>
    </source>
</evidence>
<dbReference type="STRING" id="7244.B4M926"/>
<feature type="compositionally biased region" description="Low complexity" evidence="1">
    <location>
        <begin position="1"/>
        <end position="11"/>
    </location>
</feature>
<dbReference type="OrthoDB" id="8031641at2759"/>
<dbReference type="AlphaFoldDB" id="B4M926"/>
<dbReference type="Proteomes" id="UP000008792">
    <property type="component" value="Unassembled WGS sequence"/>
</dbReference>
<dbReference type="InParanoid" id="B4M926"/>
<accession>B4M926</accession>
<dbReference type="OMA" id="KDVMDIY"/>
<gene>
    <name evidence="2" type="primary">Dvir\hiphop</name>
    <name evidence="2" type="ORF">Dvir_GJ17998</name>
</gene>
<protein>
    <submittedName>
        <fullName evidence="2">Hiphop</fullName>
    </submittedName>
</protein>
<dbReference type="HOGENOM" id="CLU_1373523_0_0_1"/>
<dbReference type="EMBL" id="CH940654">
    <property type="protein sequence ID" value="EDW57702.1"/>
    <property type="molecule type" value="Genomic_DNA"/>
</dbReference>
<dbReference type="GO" id="GO:0005634">
    <property type="term" value="C:nucleus"/>
    <property type="evidence" value="ECO:0000314"/>
    <property type="project" value="FlyBase"/>
</dbReference>
<dbReference type="eggNOG" id="ENOG502T91A">
    <property type="taxonomic scope" value="Eukaryota"/>
</dbReference>
<feature type="region of interest" description="Disordered" evidence="1">
    <location>
        <begin position="75"/>
        <end position="153"/>
    </location>
</feature>
<feature type="compositionally biased region" description="Basic residues" evidence="1">
    <location>
        <begin position="12"/>
        <end position="22"/>
    </location>
</feature>
<evidence type="ECO:0000256" key="1">
    <source>
        <dbReference type="SAM" id="MobiDB-lite"/>
    </source>
</evidence>